<evidence type="ECO:0000313" key="1">
    <source>
        <dbReference type="EMBL" id="CAK9185124.1"/>
    </source>
</evidence>
<dbReference type="AlphaFoldDB" id="A0ABC8UVS8"/>
<gene>
    <name evidence="1" type="ORF">ILEXP_LOCUS55494</name>
</gene>
<feature type="non-terminal residue" evidence="1">
    <location>
        <position position="1"/>
    </location>
</feature>
<accession>A0ABC8UVS8</accession>
<reference evidence="1 2" key="1">
    <citation type="submission" date="2024-02" db="EMBL/GenBank/DDBJ databases">
        <authorList>
            <person name="Vignale AGUSTIN F."/>
            <person name="Sosa J E."/>
            <person name="Modenutti C."/>
        </authorList>
    </citation>
    <scope>NUCLEOTIDE SEQUENCE [LARGE SCALE GENOMIC DNA]</scope>
</reference>
<evidence type="ECO:0000313" key="2">
    <source>
        <dbReference type="Proteomes" id="UP001642360"/>
    </source>
</evidence>
<dbReference type="EMBL" id="CAUOFW020009180">
    <property type="protein sequence ID" value="CAK9185124.1"/>
    <property type="molecule type" value="Genomic_DNA"/>
</dbReference>
<sequence>WAGPGGESTLSNVDRRAAHDLETNLAKHHLLSNSSFHSCTTGRSIDCGNLVEHLGQSSNAAIREWNHTIISLPPHHMPVVS</sequence>
<organism evidence="1 2">
    <name type="scientific">Ilex paraguariensis</name>
    <name type="common">yerba mate</name>
    <dbReference type="NCBI Taxonomy" id="185542"/>
    <lineage>
        <taxon>Eukaryota</taxon>
        <taxon>Viridiplantae</taxon>
        <taxon>Streptophyta</taxon>
        <taxon>Embryophyta</taxon>
        <taxon>Tracheophyta</taxon>
        <taxon>Spermatophyta</taxon>
        <taxon>Magnoliopsida</taxon>
        <taxon>eudicotyledons</taxon>
        <taxon>Gunneridae</taxon>
        <taxon>Pentapetalae</taxon>
        <taxon>asterids</taxon>
        <taxon>campanulids</taxon>
        <taxon>Aquifoliales</taxon>
        <taxon>Aquifoliaceae</taxon>
        <taxon>Ilex</taxon>
    </lineage>
</organism>
<proteinExistence type="predicted"/>
<keyword evidence="2" id="KW-1185">Reference proteome</keyword>
<dbReference type="Proteomes" id="UP001642360">
    <property type="component" value="Unassembled WGS sequence"/>
</dbReference>
<feature type="non-terminal residue" evidence="1">
    <location>
        <position position="81"/>
    </location>
</feature>
<name>A0ABC8UVS8_9AQUA</name>
<comment type="caution">
    <text evidence="1">The sequence shown here is derived from an EMBL/GenBank/DDBJ whole genome shotgun (WGS) entry which is preliminary data.</text>
</comment>
<protein>
    <submittedName>
        <fullName evidence="1">Uncharacterized protein</fullName>
    </submittedName>
</protein>